<organism evidence="2 3">
    <name type="scientific">Candidatus Weimeria bifida</name>
    <dbReference type="NCBI Taxonomy" id="2599074"/>
    <lineage>
        <taxon>Bacteria</taxon>
        <taxon>Bacillati</taxon>
        <taxon>Bacillota</taxon>
        <taxon>Clostridia</taxon>
        <taxon>Lachnospirales</taxon>
        <taxon>Lachnospiraceae</taxon>
        <taxon>Candidatus Weimeria</taxon>
    </lineage>
</organism>
<keyword evidence="3" id="KW-1185">Reference proteome</keyword>
<evidence type="ECO:0000256" key="1">
    <source>
        <dbReference type="SAM" id="Phobius"/>
    </source>
</evidence>
<gene>
    <name evidence="2" type="ORF">FRC54_09700</name>
</gene>
<dbReference type="EMBL" id="VOGC01000007">
    <property type="protein sequence ID" value="MQN02150.1"/>
    <property type="molecule type" value="Genomic_DNA"/>
</dbReference>
<keyword evidence="1" id="KW-0472">Membrane</keyword>
<proteinExistence type="predicted"/>
<dbReference type="Proteomes" id="UP000460257">
    <property type="component" value="Unassembled WGS sequence"/>
</dbReference>
<keyword evidence="1" id="KW-0812">Transmembrane</keyword>
<name>A0A6N7J3F8_9FIRM</name>
<comment type="caution">
    <text evidence="2">The sequence shown here is derived from an EMBL/GenBank/DDBJ whole genome shotgun (WGS) entry which is preliminary data.</text>
</comment>
<sequence length="470" mass="52454">MSGLSYMKSVSNYKKALQNYSTKEEVKTSYTAEEIAKLQNKLKGKSLVNARKAVFDQRKILADQKYLDTSLLMKIDPYYKKTATVEYYLNGNEPKEAETLCRAFSGKMCDESVLKELAQDMNQKVDSKDLSMVMRELVKVDYTGSANTVGTAISSEVNPVITVSVILPKGSDTDRVIETVKNEMKAISGDLNRTVAKHKLNLLESYVKITSDSSLGSKQDKLRKEITSSLDDARKATKSFSDKQKKFYNAELTNIRAELGIEEKSTSKPKAAPAKPSISKKAFAVGFLVFVLLYAVAYIILTAHKRRVNGGDDIAKITGLRKYGEYHNYAKTGFERFVWSRGVFKSHYSRYLDKDEMSEFASEGIGSAFSILRNEEKLPDNVTILSLDTLTPINKAFSEAVVNGLKNSAIKASQKQYSVKQLLTDADAVSSMGTIVLAVTQGETKYSELGEFFRMTSEYKIPVMGYLYVD</sequence>
<keyword evidence="1" id="KW-1133">Transmembrane helix</keyword>
<accession>A0A6N7J3F8</accession>
<evidence type="ECO:0000313" key="2">
    <source>
        <dbReference type="EMBL" id="MQN02150.1"/>
    </source>
</evidence>
<protein>
    <submittedName>
        <fullName evidence="2">Uncharacterized protein</fullName>
    </submittedName>
</protein>
<reference evidence="2" key="1">
    <citation type="journal article" date="2020" name="Appl. Environ. Microbiol.">
        <title>Medium-Chain Fatty Acid Synthesis by 'Candidatus Weimeria bifida' gen. nov., sp. nov., and 'Candidatus Pseudoramibacter fermentans' sp. nov.</title>
        <authorList>
            <person name="Scarborough M.J."/>
            <person name="Myers K.S."/>
            <person name="Donohue T.J."/>
            <person name="Noguera D.R."/>
        </authorList>
    </citation>
    <scope>NUCLEOTIDE SEQUENCE</scope>
    <source>
        <strain evidence="2">LCO1.1</strain>
    </source>
</reference>
<evidence type="ECO:0000313" key="3">
    <source>
        <dbReference type="Proteomes" id="UP000460257"/>
    </source>
</evidence>
<feature type="transmembrane region" description="Helical" evidence="1">
    <location>
        <begin position="282"/>
        <end position="301"/>
    </location>
</feature>
<dbReference type="AlphaFoldDB" id="A0A6N7J3F8"/>